<accession>A0A9N9CY58</accession>
<reference evidence="1" key="1">
    <citation type="submission" date="2021-06" db="EMBL/GenBank/DDBJ databases">
        <authorList>
            <person name="Kallberg Y."/>
            <person name="Tangrot J."/>
            <person name="Rosling A."/>
        </authorList>
    </citation>
    <scope>NUCLEOTIDE SEQUENCE</scope>
    <source>
        <strain evidence="1">UK204</strain>
    </source>
</reference>
<protein>
    <submittedName>
        <fullName evidence="1">14485_t:CDS:1</fullName>
    </submittedName>
</protein>
<comment type="caution">
    <text evidence="1">The sequence shown here is derived from an EMBL/GenBank/DDBJ whole genome shotgun (WGS) entry which is preliminary data.</text>
</comment>
<dbReference type="EMBL" id="CAJVPQ010003148">
    <property type="protein sequence ID" value="CAG8619410.1"/>
    <property type="molecule type" value="Genomic_DNA"/>
</dbReference>
<dbReference type="AlphaFoldDB" id="A0A9N9CY58"/>
<keyword evidence="2" id="KW-1185">Reference proteome</keyword>
<name>A0A9N9CY58_9GLOM</name>
<gene>
    <name evidence="1" type="ORF">FCALED_LOCUS9475</name>
</gene>
<evidence type="ECO:0000313" key="2">
    <source>
        <dbReference type="Proteomes" id="UP000789570"/>
    </source>
</evidence>
<dbReference type="Proteomes" id="UP000789570">
    <property type="component" value="Unassembled WGS sequence"/>
</dbReference>
<organism evidence="1 2">
    <name type="scientific">Funneliformis caledonium</name>
    <dbReference type="NCBI Taxonomy" id="1117310"/>
    <lineage>
        <taxon>Eukaryota</taxon>
        <taxon>Fungi</taxon>
        <taxon>Fungi incertae sedis</taxon>
        <taxon>Mucoromycota</taxon>
        <taxon>Glomeromycotina</taxon>
        <taxon>Glomeromycetes</taxon>
        <taxon>Glomerales</taxon>
        <taxon>Glomeraceae</taxon>
        <taxon>Funneliformis</taxon>
    </lineage>
</organism>
<proteinExistence type="predicted"/>
<sequence>MNIYNFENQSESYEPFFQEYEPFISIPDFITNERNEYYSEDTPDDFVDSYQEISNDATILTCIKIASEDISLDTTFLSWNEVEDFFEDYGY</sequence>
<evidence type="ECO:0000313" key="1">
    <source>
        <dbReference type="EMBL" id="CAG8619410.1"/>
    </source>
</evidence>